<organism evidence="1 2">
    <name type="scientific">Mycobacterium servetii</name>
    <dbReference type="NCBI Taxonomy" id="3237418"/>
    <lineage>
        <taxon>Bacteria</taxon>
        <taxon>Bacillati</taxon>
        <taxon>Actinomycetota</taxon>
        <taxon>Actinomycetes</taxon>
        <taxon>Mycobacteriales</taxon>
        <taxon>Mycobacteriaceae</taxon>
        <taxon>Mycobacterium</taxon>
    </lineage>
</organism>
<reference evidence="1 2" key="1">
    <citation type="submission" date="2024-08" db="EMBL/GenBank/DDBJ databases">
        <title>Mycobacterium servetensis sp. nov., a novel rapid-growing mycobacterial species recovered from a human patient in Zaragoza, Spain.</title>
        <authorList>
            <person name="Tristancho-Baro A.I."/>
            <person name="Buenestado-Serrano S."/>
            <person name="Garcia De Viedma D."/>
            <person name="Milagro-Beamonte A."/>
            <person name="Burillo N."/>
            <person name="Sanz S."/>
            <person name="Lopez-Calleja A.I."/>
            <person name="Penas-Utrilla D."/>
            <person name="Guardingo M."/>
            <person name="Garcia M.J."/>
            <person name="Vinuelas-Bayon J."/>
        </authorList>
    </citation>
    <scope>NUCLEOTIDE SEQUENCE [LARGE SCALE GENOMIC DNA]</scope>
    <source>
        <strain evidence="2">HUMS_12744610</strain>
    </source>
</reference>
<dbReference type="Proteomes" id="UP001564760">
    <property type="component" value="Unassembled WGS sequence"/>
</dbReference>
<evidence type="ECO:0000313" key="1">
    <source>
        <dbReference type="EMBL" id="MEY8015088.1"/>
    </source>
</evidence>
<protein>
    <submittedName>
        <fullName evidence="1">Uncharacterized protein</fullName>
    </submittedName>
</protein>
<name>A0ABV4C2Z3_9MYCO</name>
<sequence length="58" mass="6552">MDLVNLCPATIEQDRAATESRPNRFGSNYDLRFASSPTRPIRIPTAERTRPPNEPVLL</sequence>
<gene>
    <name evidence="1" type="ORF">AB8998_08730</name>
</gene>
<keyword evidence="2" id="KW-1185">Reference proteome</keyword>
<dbReference type="EMBL" id="JBGEDP010000001">
    <property type="protein sequence ID" value="MEY8015088.1"/>
    <property type="molecule type" value="Genomic_DNA"/>
</dbReference>
<comment type="caution">
    <text evidence="1">The sequence shown here is derived from an EMBL/GenBank/DDBJ whole genome shotgun (WGS) entry which is preliminary data.</text>
</comment>
<proteinExistence type="predicted"/>
<dbReference type="RefSeq" id="WP_369737506.1">
    <property type="nucleotide sequence ID" value="NZ_JBGEDP010000001.1"/>
</dbReference>
<evidence type="ECO:0000313" key="2">
    <source>
        <dbReference type="Proteomes" id="UP001564760"/>
    </source>
</evidence>
<accession>A0ABV4C2Z3</accession>